<dbReference type="InterPro" id="IPR011712">
    <property type="entry name" value="Sig_transdc_His_kin_sub3_dim/P"/>
</dbReference>
<keyword evidence="11 21" id="KW-0812">Transmembrane</keyword>
<dbReference type="AlphaFoldDB" id="B4D9V3"/>
<dbReference type="InParanoid" id="B4D9V3"/>
<keyword evidence="16" id="KW-0902">Two-component regulatory system</keyword>
<evidence type="ECO:0000256" key="22">
    <source>
        <dbReference type="SAM" id="SignalP"/>
    </source>
</evidence>
<evidence type="ECO:0000256" key="4">
    <source>
        <dbReference type="ARBA" id="ARBA00004651"/>
    </source>
</evidence>
<dbReference type="Pfam" id="PF07494">
    <property type="entry name" value="Reg_prop"/>
    <property type="match status" value="3"/>
</dbReference>
<keyword evidence="22" id="KW-0732">Signal</keyword>
<keyword evidence="10" id="KW-0808">Transferase</keyword>
<dbReference type="RefSeq" id="WP_006983051.1">
    <property type="nucleotide sequence ID" value="NZ_ABVL01000028.1"/>
</dbReference>
<evidence type="ECO:0000256" key="14">
    <source>
        <dbReference type="ARBA" id="ARBA00022989"/>
    </source>
</evidence>
<dbReference type="InterPro" id="IPR013783">
    <property type="entry name" value="Ig-like_fold"/>
</dbReference>
<dbReference type="InterPro" id="IPR005467">
    <property type="entry name" value="His_kinase_dom"/>
</dbReference>
<reference evidence="24 25" key="1">
    <citation type="journal article" date="2011" name="J. Bacteriol.">
        <title>Genome sequence of Chthoniobacter flavus Ellin428, an aerobic heterotrophic soil bacterium.</title>
        <authorList>
            <person name="Kant R."/>
            <person name="van Passel M.W."/>
            <person name="Palva A."/>
            <person name="Lucas S."/>
            <person name="Lapidus A."/>
            <person name="Glavina Del Rio T."/>
            <person name="Dalin E."/>
            <person name="Tice H."/>
            <person name="Bruce D."/>
            <person name="Goodwin L."/>
            <person name="Pitluck S."/>
            <person name="Larimer F.W."/>
            <person name="Land M.L."/>
            <person name="Hauser L."/>
            <person name="Sangwan P."/>
            <person name="de Vos W.M."/>
            <person name="Janssen P.H."/>
            <person name="Smidt H."/>
        </authorList>
    </citation>
    <scope>NUCLEOTIDE SEQUENCE [LARGE SCALE GENOMIC DNA]</scope>
    <source>
        <strain evidence="24 25">Ellin428</strain>
    </source>
</reference>
<dbReference type="GO" id="GO:0051539">
    <property type="term" value="F:4 iron, 4 sulfur cluster binding"/>
    <property type="evidence" value="ECO:0007669"/>
    <property type="project" value="UniProtKB-KW"/>
</dbReference>
<feature type="signal peptide" evidence="22">
    <location>
        <begin position="1"/>
        <end position="20"/>
    </location>
</feature>
<evidence type="ECO:0000313" key="24">
    <source>
        <dbReference type="EMBL" id="EDY16767.1"/>
    </source>
</evidence>
<name>B4D9V3_9BACT</name>
<dbReference type="SUPFAM" id="SSF55874">
    <property type="entry name" value="ATPase domain of HSP90 chaperone/DNA topoisomerase II/histidine kinase"/>
    <property type="match status" value="1"/>
</dbReference>
<dbReference type="InterPro" id="IPR003594">
    <property type="entry name" value="HATPase_dom"/>
</dbReference>
<dbReference type="GO" id="GO:0046983">
    <property type="term" value="F:protein dimerization activity"/>
    <property type="evidence" value="ECO:0007669"/>
    <property type="project" value="InterPro"/>
</dbReference>
<sequence length="974" mass="105426">MLPRAILFLVALLLPALAHSEPAWLVRAWQSDDGLPNNDVTCLAQAPDGAMLFATRGGLARFDGWRFRDVPMNVSGHGGSGVNAVLPARDGTRWLVARAVVVRQHPGQPDQVMEMPVLDVGGSRETAFFEDTHGVVWLCYEGGRFHRIEKGHIEQVPVAPGLAPTFASCATLDARGDVWASGPRVLARWREGRFEKVATLPNDRSALCSATTGGLWIGAGKKLLHYTETGGVAEAGELTATPAGARITTLREDRHGRLWLGTFGGGLWLRTPDGFQPVPLPNADVWWLEEDREGNIWAATAGGGACRIRPRVLTTFDEPGGPHDEAARALCTDARGDLWVATQNARLFVRRDGAWRLLAPGSDWPGAKAVRVTAGLNGNVWIANGDGNLVRWDGNAFEPLPLPPDKAKPSIFALLEASDGELWVARGFNVWRGRPGNWRDIPMPAESGAAQVLVQDTQGHIWAGTVGGFLLREENGRFVRVAEEELGPACNGIRALLVAPDGALLIGTQGTGIARWSGGHCRLITRDQGLPHNVISQLAFDTQGRLWAGSDAGIFMAPLDQLVAVAEGRAPTLQVTVFGRSEGVSGLQANASFPGTLRDAEGRLWFATRNGIVIADPGVVGGNRVPPPVAIETMRVNGALMPPTAEIGPGVRQLEFELSAFSFTAPENVRLFHRLDGLDTDWVATPPQRTADYAHLPPGDYTLRVRAENNDGIPSEHEARLAFAVRPFLWQTAWFRYGLAAAALGAAAFLAHLAAERRSQRQAEALRREAAIERERARIARDMHDQLGTSLTRISLLSDLAQSENHSRHLPQLVATAHEAVTALDEIVWAVNPRHDTLASLLEYLGQQTSETLQAAGIRCRLEFPDHPAPRALSADFRHHLFLIVREAVNNAVKHARATEVRLTVEPHPAGLHLMIADDGRGFDQNGTIGNGLANLRERTTDLGGTCQITSTPGSGTTLALRLPWPPEHPQPPL</sequence>
<evidence type="ECO:0000256" key="18">
    <source>
        <dbReference type="ARBA" id="ARBA00023136"/>
    </source>
</evidence>
<comment type="cofactor">
    <cofactor evidence="2">
        <name>[4Fe-4S] cluster</name>
        <dbReference type="ChEBI" id="CHEBI:49883"/>
    </cofactor>
</comment>
<dbReference type="eggNOG" id="COG3292">
    <property type="taxonomic scope" value="Bacteria"/>
</dbReference>
<evidence type="ECO:0000256" key="17">
    <source>
        <dbReference type="ARBA" id="ARBA00023014"/>
    </source>
</evidence>
<dbReference type="Gene3D" id="2.130.10.10">
    <property type="entry name" value="YVTN repeat-like/Quinoprotein amine dehydrogenase"/>
    <property type="match status" value="3"/>
</dbReference>
<dbReference type="InterPro" id="IPR050482">
    <property type="entry name" value="Sensor_HK_TwoCompSys"/>
</dbReference>
<keyword evidence="8" id="KW-0004">4Fe-4S</keyword>
<dbReference type="InterPro" id="IPR015943">
    <property type="entry name" value="WD40/YVTN_repeat-like_dom_sf"/>
</dbReference>
<dbReference type="Gene3D" id="3.30.565.10">
    <property type="entry name" value="Histidine kinase-like ATPase, C-terminal domain"/>
    <property type="match status" value="1"/>
</dbReference>
<dbReference type="GO" id="GO:0005737">
    <property type="term" value="C:cytoplasm"/>
    <property type="evidence" value="ECO:0007669"/>
    <property type="project" value="UniProtKB-SubCell"/>
</dbReference>
<dbReference type="PROSITE" id="PS50109">
    <property type="entry name" value="HIS_KIN"/>
    <property type="match status" value="1"/>
</dbReference>
<keyword evidence="18 21" id="KW-0472">Membrane</keyword>
<dbReference type="PANTHER" id="PTHR24421:SF37">
    <property type="entry name" value="SENSOR HISTIDINE KINASE NARS"/>
    <property type="match status" value="1"/>
</dbReference>
<keyword evidence="9" id="KW-0963">Cytoplasm</keyword>
<feature type="domain" description="Histidine kinase" evidence="23">
    <location>
        <begin position="782"/>
        <end position="967"/>
    </location>
</feature>
<dbReference type="CDD" id="cd16917">
    <property type="entry name" value="HATPase_UhpB-NarQ-NarX-like"/>
    <property type="match status" value="1"/>
</dbReference>
<evidence type="ECO:0000256" key="3">
    <source>
        <dbReference type="ARBA" id="ARBA00004496"/>
    </source>
</evidence>
<evidence type="ECO:0000256" key="10">
    <source>
        <dbReference type="ARBA" id="ARBA00022679"/>
    </source>
</evidence>
<evidence type="ECO:0000256" key="15">
    <source>
        <dbReference type="ARBA" id="ARBA00023004"/>
    </source>
</evidence>
<keyword evidence="7" id="KW-1003">Cell membrane</keyword>
<dbReference type="InterPro" id="IPR011123">
    <property type="entry name" value="Y_Y_Y"/>
</dbReference>
<dbReference type="PANTHER" id="PTHR24421">
    <property type="entry name" value="NITRATE/NITRITE SENSOR PROTEIN NARX-RELATED"/>
    <property type="match status" value="1"/>
</dbReference>
<dbReference type="EMBL" id="ABVL01000028">
    <property type="protein sequence ID" value="EDY16767.1"/>
    <property type="molecule type" value="Genomic_DNA"/>
</dbReference>
<evidence type="ECO:0000259" key="23">
    <source>
        <dbReference type="PROSITE" id="PS50109"/>
    </source>
</evidence>
<keyword evidence="25" id="KW-1185">Reference proteome</keyword>
<evidence type="ECO:0000256" key="8">
    <source>
        <dbReference type="ARBA" id="ARBA00022485"/>
    </source>
</evidence>
<keyword evidence="13 24" id="KW-0418">Kinase</keyword>
<dbReference type="PRINTS" id="PR00344">
    <property type="entry name" value="BCTRLSENSOR"/>
</dbReference>
<dbReference type="InterPro" id="IPR036890">
    <property type="entry name" value="HATPase_C_sf"/>
</dbReference>
<dbReference type="SUPFAM" id="SSF63829">
    <property type="entry name" value="Calcium-dependent phosphotriesterase"/>
    <property type="match status" value="3"/>
</dbReference>
<dbReference type="Pfam" id="PF07730">
    <property type="entry name" value="HisKA_3"/>
    <property type="match status" value="1"/>
</dbReference>
<dbReference type="GO" id="GO:0046872">
    <property type="term" value="F:metal ion binding"/>
    <property type="evidence" value="ECO:0007669"/>
    <property type="project" value="UniProtKB-KW"/>
</dbReference>
<feature type="transmembrane region" description="Helical" evidence="21">
    <location>
        <begin position="734"/>
        <end position="755"/>
    </location>
</feature>
<keyword evidence="14 21" id="KW-1133">Transmembrane helix</keyword>
<keyword evidence="12" id="KW-0479">Metal-binding</keyword>
<dbReference type="GO" id="GO:0000155">
    <property type="term" value="F:phosphorelay sensor kinase activity"/>
    <property type="evidence" value="ECO:0007669"/>
    <property type="project" value="InterPro"/>
</dbReference>
<evidence type="ECO:0000256" key="19">
    <source>
        <dbReference type="ARBA" id="ARBA00024827"/>
    </source>
</evidence>
<feature type="chain" id="PRO_5002803344" description="Oxygen sensor histidine kinase NreB" evidence="22">
    <location>
        <begin position="21"/>
        <end position="974"/>
    </location>
</feature>
<dbReference type="InterPro" id="IPR004358">
    <property type="entry name" value="Sig_transdc_His_kin-like_C"/>
</dbReference>
<comment type="function">
    <text evidence="19">Member of the two-component regulatory system NreB/NreC involved in the control of dissimilatory nitrate/nitrite reduction in response to oxygen. NreB functions as a direct oxygen sensor histidine kinase which is autophosphorylated, in the absence of oxygen, probably at the conserved histidine residue, and transfers its phosphate group probably to a conserved aspartate residue of NreC. NreB/NreC activates the expression of the nitrate (narGHJI) and nitrite (nir) reductase operons, as well as the putative nitrate transporter gene narT.</text>
</comment>
<comment type="caution">
    <text evidence="24">The sequence shown here is derived from an EMBL/GenBank/DDBJ whole genome shotgun (WGS) entry which is preliminary data.</text>
</comment>
<dbReference type="EC" id="2.7.13.3" evidence="5"/>
<dbReference type="SMART" id="SM00387">
    <property type="entry name" value="HATPase_c"/>
    <property type="match status" value="1"/>
</dbReference>
<dbReference type="STRING" id="497964.CfE428DRAFT_5730"/>
<organism evidence="24 25">
    <name type="scientific">Chthoniobacter flavus Ellin428</name>
    <dbReference type="NCBI Taxonomy" id="497964"/>
    <lineage>
        <taxon>Bacteria</taxon>
        <taxon>Pseudomonadati</taxon>
        <taxon>Verrucomicrobiota</taxon>
        <taxon>Spartobacteria</taxon>
        <taxon>Chthoniobacterales</taxon>
        <taxon>Chthoniobacteraceae</taxon>
        <taxon>Chthoniobacter</taxon>
    </lineage>
</organism>
<dbReference type="GO" id="GO:0005886">
    <property type="term" value="C:plasma membrane"/>
    <property type="evidence" value="ECO:0007669"/>
    <property type="project" value="UniProtKB-SubCell"/>
</dbReference>
<evidence type="ECO:0000256" key="12">
    <source>
        <dbReference type="ARBA" id="ARBA00022723"/>
    </source>
</evidence>
<evidence type="ECO:0000256" key="5">
    <source>
        <dbReference type="ARBA" id="ARBA00012438"/>
    </source>
</evidence>
<evidence type="ECO:0000256" key="1">
    <source>
        <dbReference type="ARBA" id="ARBA00000085"/>
    </source>
</evidence>
<evidence type="ECO:0000256" key="6">
    <source>
        <dbReference type="ARBA" id="ARBA00017322"/>
    </source>
</evidence>
<dbReference type="Proteomes" id="UP000005824">
    <property type="component" value="Unassembled WGS sequence"/>
</dbReference>
<evidence type="ECO:0000256" key="13">
    <source>
        <dbReference type="ARBA" id="ARBA00022777"/>
    </source>
</evidence>
<evidence type="ECO:0000256" key="9">
    <source>
        <dbReference type="ARBA" id="ARBA00022490"/>
    </source>
</evidence>
<dbReference type="Pfam" id="PF07495">
    <property type="entry name" value="Y_Y_Y"/>
    <property type="match status" value="1"/>
</dbReference>
<comment type="subcellular location">
    <subcellularLocation>
        <location evidence="4">Cell membrane</location>
        <topology evidence="4">Multi-pass membrane protein</topology>
    </subcellularLocation>
    <subcellularLocation>
        <location evidence="3">Cytoplasm</location>
    </subcellularLocation>
</comment>
<keyword evidence="17" id="KW-0411">Iron-sulfur</keyword>
<gene>
    <name evidence="24" type="ORF">CfE428DRAFT_5730</name>
</gene>
<dbReference type="Pfam" id="PF02518">
    <property type="entry name" value="HATPase_c"/>
    <property type="match status" value="1"/>
</dbReference>
<protein>
    <recommendedName>
        <fullName evidence="6">Oxygen sensor histidine kinase NreB</fullName>
        <ecNumber evidence="5">2.7.13.3</ecNumber>
    </recommendedName>
    <alternativeName>
        <fullName evidence="20">Nitrogen regulation protein B</fullName>
    </alternativeName>
</protein>
<evidence type="ECO:0000256" key="20">
    <source>
        <dbReference type="ARBA" id="ARBA00030800"/>
    </source>
</evidence>
<accession>B4D9V3</accession>
<evidence type="ECO:0000256" key="21">
    <source>
        <dbReference type="SAM" id="Phobius"/>
    </source>
</evidence>
<proteinExistence type="predicted"/>
<dbReference type="eggNOG" id="COG4585">
    <property type="taxonomic scope" value="Bacteria"/>
</dbReference>
<dbReference type="InterPro" id="IPR011110">
    <property type="entry name" value="Reg_prop"/>
</dbReference>
<evidence type="ECO:0000313" key="25">
    <source>
        <dbReference type="Proteomes" id="UP000005824"/>
    </source>
</evidence>
<dbReference type="Gene3D" id="2.60.40.10">
    <property type="entry name" value="Immunoglobulins"/>
    <property type="match status" value="1"/>
</dbReference>
<dbReference type="Gene3D" id="1.20.5.1930">
    <property type="match status" value="1"/>
</dbReference>
<evidence type="ECO:0000256" key="11">
    <source>
        <dbReference type="ARBA" id="ARBA00022692"/>
    </source>
</evidence>
<evidence type="ECO:0000256" key="7">
    <source>
        <dbReference type="ARBA" id="ARBA00022475"/>
    </source>
</evidence>
<comment type="catalytic activity">
    <reaction evidence="1">
        <text>ATP + protein L-histidine = ADP + protein N-phospho-L-histidine.</text>
        <dbReference type="EC" id="2.7.13.3"/>
    </reaction>
</comment>
<evidence type="ECO:0000256" key="16">
    <source>
        <dbReference type="ARBA" id="ARBA00023012"/>
    </source>
</evidence>
<keyword evidence="15" id="KW-0408">Iron</keyword>
<evidence type="ECO:0000256" key="2">
    <source>
        <dbReference type="ARBA" id="ARBA00001966"/>
    </source>
</evidence>